<evidence type="ECO:0000313" key="4">
    <source>
        <dbReference type="Proteomes" id="UP000179214"/>
    </source>
</evidence>
<organism evidence="3 4">
    <name type="scientific">Candidatus Staskawiczbacteria bacterium RIFCSPHIGHO2_12_FULL_38_11</name>
    <dbReference type="NCBI Taxonomy" id="1802209"/>
    <lineage>
        <taxon>Bacteria</taxon>
        <taxon>Candidatus Staskawicziibacteriota</taxon>
    </lineage>
</organism>
<dbReference type="AlphaFoldDB" id="A0A1G2I782"/>
<dbReference type="Proteomes" id="UP000179214">
    <property type="component" value="Unassembled WGS sequence"/>
</dbReference>
<dbReference type="InterPro" id="IPR011576">
    <property type="entry name" value="Pyridox_Oxase_N"/>
</dbReference>
<comment type="caution">
    <text evidence="3">The sequence shown here is derived from an EMBL/GenBank/DDBJ whole genome shotgun (WGS) entry which is preliminary data.</text>
</comment>
<protein>
    <recommendedName>
        <fullName evidence="2">Pyridoxamine 5'-phosphate oxidase N-terminal domain-containing protein</fullName>
    </recommendedName>
</protein>
<dbReference type="GO" id="GO:0016627">
    <property type="term" value="F:oxidoreductase activity, acting on the CH-CH group of donors"/>
    <property type="evidence" value="ECO:0007669"/>
    <property type="project" value="TreeGrafter"/>
</dbReference>
<evidence type="ECO:0000259" key="2">
    <source>
        <dbReference type="Pfam" id="PF01243"/>
    </source>
</evidence>
<dbReference type="PANTHER" id="PTHR35176:SF6">
    <property type="entry name" value="HEME OXYGENASE HI_0854-RELATED"/>
    <property type="match status" value="1"/>
</dbReference>
<sequence>MIKNLNNMTKQKLTKGEINFKALKFLRSQNTMVLASISNNLEPQAATVYFVCDEHFNLFFMTSKDSKKAENLKINGKVAFVIGWGPQVITIQGGGVAKELDKREAETFIDLIKKNDFESANQWPLLKLAKEGYITFKITPLWMTYLNMEKVKHPNIASSEFYKII</sequence>
<feature type="domain" description="Pyridoxamine 5'-phosphate oxidase N-terminal" evidence="2">
    <location>
        <begin position="23"/>
        <end position="118"/>
    </location>
</feature>
<dbReference type="PANTHER" id="PTHR35176">
    <property type="entry name" value="HEME OXYGENASE HI_0854-RELATED"/>
    <property type="match status" value="1"/>
</dbReference>
<dbReference type="GO" id="GO:0070967">
    <property type="term" value="F:coenzyme F420 binding"/>
    <property type="evidence" value="ECO:0007669"/>
    <property type="project" value="TreeGrafter"/>
</dbReference>
<dbReference type="SUPFAM" id="SSF50475">
    <property type="entry name" value="FMN-binding split barrel"/>
    <property type="match status" value="1"/>
</dbReference>
<dbReference type="InterPro" id="IPR052019">
    <property type="entry name" value="F420H2_bilvrd_red/Heme_oxyg"/>
</dbReference>
<dbReference type="Pfam" id="PF01243">
    <property type="entry name" value="PNPOx_N"/>
    <property type="match status" value="1"/>
</dbReference>
<evidence type="ECO:0000313" key="3">
    <source>
        <dbReference type="EMBL" id="OGZ70381.1"/>
    </source>
</evidence>
<keyword evidence="1" id="KW-0560">Oxidoreductase</keyword>
<accession>A0A1G2I782</accession>
<proteinExistence type="predicted"/>
<dbReference type="EMBL" id="MHOV01000010">
    <property type="protein sequence ID" value="OGZ70381.1"/>
    <property type="molecule type" value="Genomic_DNA"/>
</dbReference>
<name>A0A1G2I782_9BACT</name>
<dbReference type="Gene3D" id="2.30.110.10">
    <property type="entry name" value="Electron Transport, Fmn-binding Protein, Chain A"/>
    <property type="match status" value="1"/>
</dbReference>
<reference evidence="3 4" key="1">
    <citation type="journal article" date="2016" name="Nat. Commun.">
        <title>Thousands of microbial genomes shed light on interconnected biogeochemical processes in an aquifer system.</title>
        <authorList>
            <person name="Anantharaman K."/>
            <person name="Brown C.T."/>
            <person name="Hug L.A."/>
            <person name="Sharon I."/>
            <person name="Castelle C.J."/>
            <person name="Probst A.J."/>
            <person name="Thomas B.C."/>
            <person name="Singh A."/>
            <person name="Wilkins M.J."/>
            <person name="Karaoz U."/>
            <person name="Brodie E.L."/>
            <person name="Williams K.H."/>
            <person name="Hubbard S.S."/>
            <person name="Banfield J.F."/>
        </authorList>
    </citation>
    <scope>NUCLEOTIDE SEQUENCE [LARGE SCALE GENOMIC DNA]</scope>
</reference>
<evidence type="ECO:0000256" key="1">
    <source>
        <dbReference type="ARBA" id="ARBA00023002"/>
    </source>
</evidence>
<dbReference type="InterPro" id="IPR012349">
    <property type="entry name" value="Split_barrel_FMN-bd"/>
</dbReference>
<dbReference type="GO" id="GO:0005829">
    <property type="term" value="C:cytosol"/>
    <property type="evidence" value="ECO:0007669"/>
    <property type="project" value="TreeGrafter"/>
</dbReference>
<gene>
    <name evidence="3" type="ORF">A3F47_00705</name>
</gene>